<dbReference type="AlphaFoldDB" id="A0A6B0UXW8"/>
<dbReference type="EMBL" id="GIFC01012604">
    <property type="protein sequence ID" value="MXU94687.1"/>
    <property type="molecule type" value="Transcribed_RNA"/>
</dbReference>
<name>A0A6B0UXW8_IXORI</name>
<accession>A0A6B0UXW8</accession>
<evidence type="ECO:0000313" key="1">
    <source>
        <dbReference type="EMBL" id="MXU94687.1"/>
    </source>
</evidence>
<protein>
    <submittedName>
        <fullName evidence="1">Putative secreted protein</fullName>
    </submittedName>
</protein>
<sequence length="168" mass="18803">MLPSARRNFLAFLSTSTSVRCWGRCLDNTFFSCSRWPSVDTFVARLFDARLQPRNGVKNRFQHRVDRSADAPKVVLLDRPRHEPAYTFTYQPSRPCIDAPPIVVGYPVLVGVYVSGEERFVPVVMPCVIVVESAKLKIADGSGILCVLALVYGRQARFGWIVKSVLVA</sequence>
<proteinExistence type="predicted"/>
<organism evidence="1">
    <name type="scientific">Ixodes ricinus</name>
    <name type="common">Common tick</name>
    <name type="synonym">Acarus ricinus</name>
    <dbReference type="NCBI Taxonomy" id="34613"/>
    <lineage>
        <taxon>Eukaryota</taxon>
        <taxon>Metazoa</taxon>
        <taxon>Ecdysozoa</taxon>
        <taxon>Arthropoda</taxon>
        <taxon>Chelicerata</taxon>
        <taxon>Arachnida</taxon>
        <taxon>Acari</taxon>
        <taxon>Parasitiformes</taxon>
        <taxon>Ixodida</taxon>
        <taxon>Ixodoidea</taxon>
        <taxon>Ixodidae</taxon>
        <taxon>Ixodinae</taxon>
        <taxon>Ixodes</taxon>
    </lineage>
</organism>
<reference evidence="1" key="1">
    <citation type="submission" date="2019-12" db="EMBL/GenBank/DDBJ databases">
        <title>An insight into the sialome of adult female Ixodes ricinus ticks feeding for 6 days.</title>
        <authorList>
            <person name="Perner J."/>
            <person name="Ribeiro J.M.C."/>
        </authorList>
    </citation>
    <scope>NUCLEOTIDE SEQUENCE</scope>
    <source>
        <strain evidence="1">Semi-engorged</strain>
        <tissue evidence="1">Salivary glands</tissue>
    </source>
</reference>